<evidence type="ECO:0000256" key="7">
    <source>
        <dbReference type="ARBA" id="ARBA00022840"/>
    </source>
</evidence>
<dbReference type="InterPro" id="IPR035965">
    <property type="entry name" value="PAS-like_dom_sf"/>
</dbReference>
<feature type="compositionally biased region" description="Basic and acidic residues" evidence="10">
    <location>
        <begin position="1"/>
        <end position="17"/>
    </location>
</feature>
<dbReference type="Gene3D" id="3.40.50.2300">
    <property type="match status" value="1"/>
</dbReference>
<keyword evidence="6 15" id="KW-0418">Kinase</keyword>
<proteinExistence type="predicted"/>
<feature type="region of interest" description="Disordered" evidence="10">
    <location>
        <begin position="1"/>
        <end position="20"/>
    </location>
</feature>
<dbReference type="AlphaFoldDB" id="Q1YJ75"/>
<dbReference type="Proteomes" id="UP000000321">
    <property type="component" value="Unassembled WGS sequence"/>
</dbReference>
<feature type="domain" description="Response regulatory" evidence="12">
    <location>
        <begin position="545"/>
        <end position="656"/>
    </location>
</feature>
<dbReference type="InterPro" id="IPR013767">
    <property type="entry name" value="PAS_fold"/>
</dbReference>
<keyword evidence="7" id="KW-0067">ATP-binding</keyword>
<dbReference type="SUPFAM" id="SSF55785">
    <property type="entry name" value="PYP-like sensor domain (PAS domain)"/>
    <property type="match status" value="2"/>
</dbReference>
<dbReference type="PROSITE" id="PS50112">
    <property type="entry name" value="PAS"/>
    <property type="match status" value="2"/>
</dbReference>
<dbReference type="SUPFAM" id="SSF52172">
    <property type="entry name" value="CheY-like"/>
    <property type="match status" value="1"/>
</dbReference>
<dbReference type="EC" id="2.7.13.3" evidence="2"/>
<evidence type="ECO:0000259" key="11">
    <source>
        <dbReference type="PROSITE" id="PS50109"/>
    </source>
</evidence>
<evidence type="ECO:0000256" key="3">
    <source>
        <dbReference type="ARBA" id="ARBA00022553"/>
    </source>
</evidence>
<evidence type="ECO:0000259" key="13">
    <source>
        <dbReference type="PROSITE" id="PS50112"/>
    </source>
</evidence>
<evidence type="ECO:0000256" key="5">
    <source>
        <dbReference type="ARBA" id="ARBA00022741"/>
    </source>
</evidence>
<dbReference type="Pfam" id="PF00072">
    <property type="entry name" value="Response_reg"/>
    <property type="match status" value="1"/>
</dbReference>
<dbReference type="Pfam" id="PF00989">
    <property type="entry name" value="PAS"/>
    <property type="match status" value="1"/>
</dbReference>
<dbReference type="InterPro" id="IPR001610">
    <property type="entry name" value="PAC"/>
</dbReference>
<gene>
    <name evidence="15" type="ORF">SI859A1_01244</name>
</gene>
<dbReference type="Gene3D" id="3.30.450.20">
    <property type="entry name" value="PAS domain"/>
    <property type="match status" value="2"/>
</dbReference>
<dbReference type="InterPro" id="IPR000014">
    <property type="entry name" value="PAS"/>
</dbReference>
<comment type="caution">
    <text evidence="15">The sequence shown here is derived from an EMBL/GenBank/DDBJ whole genome shotgun (WGS) entry which is preliminary data.</text>
</comment>
<dbReference type="PROSITE" id="PS50113">
    <property type="entry name" value="PAC"/>
    <property type="match status" value="2"/>
</dbReference>
<comment type="catalytic activity">
    <reaction evidence="1">
        <text>ATP + protein L-histidine = ADP + protein N-phospho-L-histidine.</text>
        <dbReference type="EC" id="2.7.13.3"/>
    </reaction>
</comment>
<reference evidence="15 16" key="1">
    <citation type="journal article" date="2008" name="Appl. Environ. Microbiol.">
        <title>Genomic insights into Mn(II) oxidation by the marine alphaproteobacterium Aurantimonas sp. strain SI85-9A1.</title>
        <authorList>
            <person name="Dick G.J."/>
            <person name="Podell S."/>
            <person name="Johnson H.A."/>
            <person name="Rivera-Espinoza Y."/>
            <person name="Bernier-Latmani R."/>
            <person name="McCarthy J.K."/>
            <person name="Torpey J.W."/>
            <person name="Clement B.G."/>
            <person name="Gaasterland T."/>
            <person name="Tebo B.M."/>
        </authorList>
    </citation>
    <scope>NUCLEOTIDE SEQUENCE [LARGE SCALE GENOMIC DNA]</scope>
    <source>
        <strain evidence="15 16">SI85-9A1</strain>
    </source>
</reference>
<dbReference type="SMART" id="SM00086">
    <property type="entry name" value="PAC"/>
    <property type="match status" value="2"/>
</dbReference>
<dbReference type="CDD" id="cd00130">
    <property type="entry name" value="PAS"/>
    <property type="match status" value="2"/>
</dbReference>
<evidence type="ECO:0000256" key="8">
    <source>
        <dbReference type="ARBA" id="ARBA00023012"/>
    </source>
</evidence>
<feature type="domain" description="PAS" evidence="13">
    <location>
        <begin position="25"/>
        <end position="83"/>
    </location>
</feature>
<keyword evidence="3 9" id="KW-0597">Phosphoprotein</keyword>
<dbReference type="Gene3D" id="1.10.287.130">
    <property type="match status" value="1"/>
</dbReference>
<dbReference type="Pfam" id="PF02518">
    <property type="entry name" value="HATPase_c"/>
    <property type="match status" value="1"/>
</dbReference>
<dbReference type="PANTHER" id="PTHR43065:SF49">
    <property type="entry name" value="HISTIDINE KINASE"/>
    <property type="match status" value="1"/>
</dbReference>
<feature type="modified residue" description="4-aspartylphosphate" evidence="9">
    <location>
        <position position="595"/>
    </location>
</feature>
<dbReference type="PROSITE" id="PS50110">
    <property type="entry name" value="RESPONSE_REGULATORY"/>
    <property type="match status" value="1"/>
</dbReference>
<dbReference type="InterPro" id="IPR003661">
    <property type="entry name" value="HisK_dim/P_dom"/>
</dbReference>
<dbReference type="NCBIfam" id="TIGR00229">
    <property type="entry name" value="sensory_box"/>
    <property type="match status" value="2"/>
</dbReference>
<dbReference type="EMBL" id="AAPJ01000003">
    <property type="protein sequence ID" value="EAS49892.1"/>
    <property type="molecule type" value="Genomic_DNA"/>
</dbReference>
<evidence type="ECO:0000313" key="16">
    <source>
        <dbReference type="Proteomes" id="UP000000321"/>
    </source>
</evidence>
<keyword evidence="16" id="KW-1185">Reference proteome</keyword>
<dbReference type="SUPFAM" id="SSF55874">
    <property type="entry name" value="ATPase domain of HSP90 chaperone/DNA topoisomerase II/histidine kinase"/>
    <property type="match status" value="1"/>
</dbReference>
<dbReference type="PRINTS" id="PR00344">
    <property type="entry name" value="BCTRLSENSOR"/>
</dbReference>
<protein>
    <recommendedName>
        <fullName evidence="2">histidine kinase</fullName>
        <ecNumber evidence="2">2.7.13.3</ecNumber>
    </recommendedName>
</protein>
<evidence type="ECO:0000259" key="12">
    <source>
        <dbReference type="PROSITE" id="PS50110"/>
    </source>
</evidence>
<evidence type="ECO:0000256" key="10">
    <source>
        <dbReference type="SAM" id="MobiDB-lite"/>
    </source>
</evidence>
<dbReference type="InterPro" id="IPR000700">
    <property type="entry name" value="PAS-assoc_C"/>
</dbReference>
<dbReference type="InterPro" id="IPR036890">
    <property type="entry name" value="HATPase_C_sf"/>
</dbReference>
<keyword evidence="5" id="KW-0547">Nucleotide-binding</keyword>
<sequence length="671" mass="72580">MSVTDRCVRDTGMEQTERATASASDEGRYRLLVDAITDYAIYMLDPDGIITSWNAGAQRFKGYTADEILGSHFSRFFVPADREAGLPQRALRIAAAEGRFETEGWRVRKDGGQFWAHVVLDPILHPDGTLIGYAKITRDLTERKQAQEDLQRSEKQFRLLVNGVSDYAIYMLDPEGRVTNWNFGAERIKGYSRDEIVGEHFSRFFSPEDRERGEPQRGLATALKDGRFETEGWRIRKDGTRFWASVVVDRVDDEEGRVIGFAKITRDVTERKEAQEALAKANEALAQSQKMEAIGQLTGGIAHDFNNLLTAVIGSLEMARKRVGIDPPAVQSLIDNALEGARRGASLTQRMLAFARRQDLAPRTVDLAELVAGITAFLERSIGPELSIETRFPAGLSPAHIDPNQLETALLNLMVNARDAMDGGGVVTIEADEAAIEVARPGGLAVGRYVRLAVIDTGEGMDAETVKRAAEPFFTTKGVGKGTGLGLSMVHGLVSQSGGGLQIHSRKGEGTRVELWLPVATAALAPASTREPDVPVVPAEDRPLAILAVDDDGLVLMNTVAMLEDMGHRVFEAASGMEALDILRSEADIELVITDHAMPRMTGSQLAEAIRGEWPGLPIILATGYAELPPGGDNSLPKLSKPFGEYELAKAITATLGAGKAASPGAAIAGS</sequence>
<dbReference type="SUPFAM" id="SSF47384">
    <property type="entry name" value="Homodimeric domain of signal transducing histidine kinase"/>
    <property type="match status" value="1"/>
</dbReference>
<dbReference type="SMART" id="SM00091">
    <property type="entry name" value="PAS"/>
    <property type="match status" value="2"/>
</dbReference>
<dbReference type="InterPro" id="IPR011006">
    <property type="entry name" value="CheY-like_superfamily"/>
</dbReference>
<dbReference type="BioCyc" id="AURANTIMONAS:SI859A1_01244-MONOMER"/>
<keyword evidence="4" id="KW-0808">Transferase</keyword>
<name>Q1YJ75_AURMS</name>
<dbReference type="Pfam" id="PF00512">
    <property type="entry name" value="HisKA"/>
    <property type="match status" value="1"/>
</dbReference>
<dbReference type="PANTHER" id="PTHR43065">
    <property type="entry name" value="SENSOR HISTIDINE KINASE"/>
    <property type="match status" value="1"/>
</dbReference>
<dbReference type="Gene3D" id="3.30.565.10">
    <property type="entry name" value="Histidine kinase-like ATPase, C-terminal domain"/>
    <property type="match status" value="1"/>
</dbReference>
<dbReference type="Pfam" id="PF13426">
    <property type="entry name" value="PAS_9"/>
    <property type="match status" value="1"/>
</dbReference>
<dbReference type="PROSITE" id="PS50109">
    <property type="entry name" value="HIS_KIN"/>
    <property type="match status" value="1"/>
</dbReference>
<dbReference type="InterPro" id="IPR036097">
    <property type="entry name" value="HisK_dim/P_sf"/>
</dbReference>
<feature type="domain" description="PAS" evidence="13">
    <location>
        <begin position="153"/>
        <end position="226"/>
    </location>
</feature>
<evidence type="ECO:0000259" key="14">
    <source>
        <dbReference type="PROSITE" id="PS50113"/>
    </source>
</evidence>
<dbReference type="InterPro" id="IPR001789">
    <property type="entry name" value="Sig_transdc_resp-reg_receiver"/>
</dbReference>
<feature type="domain" description="PAC" evidence="14">
    <location>
        <begin position="100"/>
        <end position="152"/>
    </location>
</feature>
<evidence type="ECO:0000256" key="1">
    <source>
        <dbReference type="ARBA" id="ARBA00000085"/>
    </source>
</evidence>
<dbReference type="SMART" id="SM00387">
    <property type="entry name" value="HATPase_c"/>
    <property type="match status" value="1"/>
</dbReference>
<dbReference type="SMART" id="SM00388">
    <property type="entry name" value="HisKA"/>
    <property type="match status" value="1"/>
</dbReference>
<dbReference type="SMART" id="SM00448">
    <property type="entry name" value="REC"/>
    <property type="match status" value="1"/>
</dbReference>
<dbReference type="HOGENOM" id="CLU_000445_114_51_5"/>
<dbReference type="InterPro" id="IPR003594">
    <property type="entry name" value="HATPase_dom"/>
</dbReference>
<evidence type="ECO:0000256" key="4">
    <source>
        <dbReference type="ARBA" id="ARBA00022679"/>
    </source>
</evidence>
<feature type="domain" description="Histidine kinase" evidence="11">
    <location>
        <begin position="300"/>
        <end position="521"/>
    </location>
</feature>
<dbReference type="CDD" id="cd00082">
    <property type="entry name" value="HisKA"/>
    <property type="match status" value="1"/>
</dbReference>
<dbReference type="InterPro" id="IPR004358">
    <property type="entry name" value="Sig_transdc_His_kin-like_C"/>
</dbReference>
<evidence type="ECO:0000313" key="15">
    <source>
        <dbReference type="EMBL" id="EAS49892.1"/>
    </source>
</evidence>
<feature type="domain" description="PAC" evidence="14">
    <location>
        <begin position="228"/>
        <end position="280"/>
    </location>
</feature>
<evidence type="ECO:0000256" key="6">
    <source>
        <dbReference type="ARBA" id="ARBA00022777"/>
    </source>
</evidence>
<evidence type="ECO:0000256" key="2">
    <source>
        <dbReference type="ARBA" id="ARBA00012438"/>
    </source>
</evidence>
<evidence type="ECO:0000256" key="9">
    <source>
        <dbReference type="PROSITE-ProRule" id="PRU00169"/>
    </source>
</evidence>
<keyword evidence="8" id="KW-0902">Two-component regulatory system</keyword>
<accession>Q1YJ75</accession>
<organism evidence="15 16">
    <name type="scientific">Aurantimonas manganoxydans (strain ATCC BAA-1229 / DSM 21871 / SI85-9A1)</name>
    <dbReference type="NCBI Taxonomy" id="287752"/>
    <lineage>
        <taxon>Bacteria</taxon>
        <taxon>Pseudomonadati</taxon>
        <taxon>Pseudomonadota</taxon>
        <taxon>Alphaproteobacteria</taxon>
        <taxon>Hyphomicrobiales</taxon>
        <taxon>Aurantimonadaceae</taxon>
        <taxon>Aurantimonas</taxon>
    </lineage>
</organism>
<dbReference type="InterPro" id="IPR005467">
    <property type="entry name" value="His_kinase_dom"/>
</dbReference>
<dbReference type="GO" id="GO:0000155">
    <property type="term" value="F:phosphorelay sensor kinase activity"/>
    <property type="evidence" value="ECO:0007669"/>
    <property type="project" value="InterPro"/>
</dbReference>